<keyword evidence="1" id="KW-1133">Transmembrane helix</keyword>
<dbReference type="EMBL" id="LAZR01013871">
    <property type="protein sequence ID" value="KKM19952.1"/>
    <property type="molecule type" value="Genomic_DNA"/>
</dbReference>
<feature type="transmembrane region" description="Helical" evidence="1">
    <location>
        <begin position="36"/>
        <end position="54"/>
    </location>
</feature>
<proteinExistence type="predicted"/>
<accession>A0A0F9HXR5</accession>
<gene>
    <name evidence="2" type="ORF">LCGC14_1650440</name>
</gene>
<evidence type="ECO:0000313" key="2">
    <source>
        <dbReference type="EMBL" id="KKM19952.1"/>
    </source>
</evidence>
<evidence type="ECO:0000256" key="1">
    <source>
        <dbReference type="SAM" id="Phobius"/>
    </source>
</evidence>
<comment type="caution">
    <text evidence="2">The sequence shown here is derived from an EMBL/GenBank/DDBJ whole genome shotgun (WGS) entry which is preliminary data.</text>
</comment>
<feature type="non-terminal residue" evidence="2">
    <location>
        <position position="555"/>
    </location>
</feature>
<protein>
    <submittedName>
        <fullName evidence="2">Uncharacterized protein</fullName>
    </submittedName>
</protein>
<reference evidence="2" key="1">
    <citation type="journal article" date="2015" name="Nature">
        <title>Complex archaea that bridge the gap between prokaryotes and eukaryotes.</title>
        <authorList>
            <person name="Spang A."/>
            <person name="Saw J.H."/>
            <person name="Jorgensen S.L."/>
            <person name="Zaremba-Niedzwiedzka K."/>
            <person name="Martijn J."/>
            <person name="Lind A.E."/>
            <person name="van Eijk R."/>
            <person name="Schleper C."/>
            <person name="Guy L."/>
            <person name="Ettema T.J."/>
        </authorList>
    </citation>
    <scope>NUCLEOTIDE SEQUENCE</scope>
</reference>
<keyword evidence="1" id="KW-0472">Membrane</keyword>
<feature type="transmembrane region" description="Helical" evidence="1">
    <location>
        <begin position="12"/>
        <end position="30"/>
    </location>
</feature>
<keyword evidence="1" id="KW-0812">Transmembrane</keyword>
<dbReference type="AlphaFoldDB" id="A0A0F9HXR5"/>
<name>A0A0F9HXR5_9ZZZZ</name>
<sequence length="555" mass="67614">MKIYREKFWYRRHFWLFLYLICIFLLILDYFLFKNYFLLIQISVPILIIVLFFYKIPYYSQGRKDKLFRSFFANRAIFIIPRIFKSIRWGKQLYTGYEIKNTRGLLPRFLMNVVENNNDFDILKFNIKGKYHYNRPHSLPKFFSRDFLKKKFDYEIIHYLFIYKKNLKLTLSASIITINEYSIICLTHPKNNRFKDLIEVGVRPIYLFALRFPWFSEYLFKFENEIRASKMAFNPFIVDTFGTNLKLSELINSYNQITEYYIQFPKIKEYISGNNYYFQTEAPFFLTDIKGEKTFFNTIFKWLFNIQSRSLTLFTDRNIILDETPLNKINNFYKIFNEFEYYIEDLNIELFTRFKDYILRGSVSLNQTYNIFTEFIDYLDINDPLETYLNLKYGLKVIEMRFSLIRQKIIYYLIKPTKVSKEVVNTGFKDLDFEIRKKLDYLDFFTIYSPELKNLNSWLESISFFGNLLNLSYKRKEIFRASAQSWSNEIKDMQPWFNILIGIRFGDRYKEEAQISDGKVEHWVDNIPIEDKLIRSNEKLIDKKIIEEKYQKHKN</sequence>
<feature type="transmembrane region" description="Helical" evidence="1">
    <location>
        <begin position="66"/>
        <end position="84"/>
    </location>
</feature>
<organism evidence="2">
    <name type="scientific">marine sediment metagenome</name>
    <dbReference type="NCBI Taxonomy" id="412755"/>
    <lineage>
        <taxon>unclassified sequences</taxon>
        <taxon>metagenomes</taxon>
        <taxon>ecological metagenomes</taxon>
    </lineage>
</organism>